<keyword evidence="3" id="KW-1185">Reference proteome</keyword>
<dbReference type="Proteomes" id="UP000092993">
    <property type="component" value="Unassembled WGS sequence"/>
</dbReference>
<name>A0A1C7M3G1_GRIFR</name>
<evidence type="ECO:0000313" key="3">
    <source>
        <dbReference type="Proteomes" id="UP000092993"/>
    </source>
</evidence>
<dbReference type="OrthoDB" id="192748at2759"/>
<reference evidence="2 3" key="1">
    <citation type="submission" date="2016-03" db="EMBL/GenBank/DDBJ databases">
        <title>Whole genome sequencing of Grifola frondosa 9006-11.</title>
        <authorList>
            <person name="Min B."/>
            <person name="Park H."/>
            <person name="Kim J.-G."/>
            <person name="Cho H."/>
            <person name="Oh Y.-L."/>
            <person name="Kong W.-S."/>
            <person name="Choi I.-G."/>
        </authorList>
    </citation>
    <scope>NUCLEOTIDE SEQUENCE [LARGE SCALE GENOMIC DNA]</scope>
    <source>
        <strain evidence="2 3">9006-11</strain>
    </source>
</reference>
<dbReference type="OMA" id="PARRWMD"/>
<evidence type="ECO:0000313" key="2">
    <source>
        <dbReference type="EMBL" id="OBZ71451.1"/>
    </source>
</evidence>
<proteinExistence type="predicted"/>
<evidence type="ECO:0000256" key="1">
    <source>
        <dbReference type="SAM" id="MobiDB-lite"/>
    </source>
</evidence>
<dbReference type="STRING" id="5627.A0A1C7M3G1"/>
<feature type="compositionally biased region" description="Polar residues" evidence="1">
    <location>
        <begin position="104"/>
        <end position="119"/>
    </location>
</feature>
<accession>A0A1C7M3G1</accession>
<organism evidence="2 3">
    <name type="scientific">Grifola frondosa</name>
    <name type="common">Maitake</name>
    <name type="synonym">Polyporus frondosus</name>
    <dbReference type="NCBI Taxonomy" id="5627"/>
    <lineage>
        <taxon>Eukaryota</taxon>
        <taxon>Fungi</taxon>
        <taxon>Dikarya</taxon>
        <taxon>Basidiomycota</taxon>
        <taxon>Agaricomycotina</taxon>
        <taxon>Agaricomycetes</taxon>
        <taxon>Polyporales</taxon>
        <taxon>Grifolaceae</taxon>
        <taxon>Grifola</taxon>
    </lineage>
</organism>
<sequence length="119" mass="13507">MFSVGRLPRLQPHFSVTRRFASNQPQSWVPEDPPRADFRPPWVYRAIRIANFVAIPSAILYSVFFADFGDHEHVFSPARRWMDAQRAAFFSLSPAERRVAGANENPSEDITNSSGTQQG</sequence>
<protein>
    <submittedName>
        <fullName evidence="2">Uncharacterized protein</fullName>
    </submittedName>
</protein>
<dbReference type="AlphaFoldDB" id="A0A1C7M3G1"/>
<comment type="caution">
    <text evidence="2">The sequence shown here is derived from an EMBL/GenBank/DDBJ whole genome shotgun (WGS) entry which is preliminary data.</text>
</comment>
<gene>
    <name evidence="2" type="ORF">A0H81_08384</name>
</gene>
<dbReference type="EMBL" id="LUGG01000011">
    <property type="protein sequence ID" value="OBZ71451.1"/>
    <property type="molecule type" value="Genomic_DNA"/>
</dbReference>
<feature type="region of interest" description="Disordered" evidence="1">
    <location>
        <begin position="100"/>
        <end position="119"/>
    </location>
</feature>